<evidence type="ECO:0000256" key="1">
    <source>
        <dbReference type="ARBA" id="ARBA00010692"/>
    </source>
</evidence>
<feature type="transmembrane region" description="Helical" evidence="3">
    <location>
        <begin position="21"/>
        <end position="42"/>
    </location>
</feature>
<organism evidence="4 5">
    <name type="scientific">Candidatus Borkfalkia excrementavium</name>
    <dbReference type="NCBI Taxonomy" id="2838505"/>
    <lineage>
        <taxon>Bacteria</taxon>
        <taxon>Bacillati</taxon>
        <taxon>Bacillota</taxon>
        <taxon>Clostridia</taxon>
        <taxon>Christensenellales</taxon>
        <taxon>Christensenellaceae</taxon>
        <taxon>Candidatus Borkfalkia</taxon>
    </lineage>
</organism>
<feature type="transmembrane region" description="Helical" evidence="3">
    <location>
        <begin position="126"/>
        <end position="150"/>
    </location>
</feature>
<evidence type="ECO:0000313" key="4">
    <source>
        <dbReference type="EMBL" id="HIY77968.1"/>
    </source>
</evidence>
<dbReference type="GO" id="GO:0005886">
    <property type="term" value="C:plasma membrane"/>
    <property type="evidence" value="ECO:0007669"/>
    <property type="project" value="UniProtKB-SubCell"/>
</dbReference>
<keyword evidence="2" id="KW-1003">Cell membrane</keyword>
<reference evidence="4" key="1">
    <citation type="journal article" date="2021" name="PeerJ">
        <title>Extensive microbial diversity within the chicken gut microbiome revealed by metagenomics and culture.</title>
        <authorList>
            <person name="Gilroy R."/>
            <person name="Ravi A."/>
            <person name="Getino M."/>
            <person name="Pursley I."/>
            <person name="Horton D.L."/>
            <person name="Alikhan N.F."/>
            <person name="Baker D."/>
            <person name="Gharbi K."/>
            <person name="Hall N."/>
            <person name="Watson M."/>
            <person name="Adriaenssens E.M."/>
            <person name="Foster-Nyarko E."/>
            <person name="Jarju S."/>
            <person name="Secka A."/>
            <person name="Antonio M."/>
            <person name="Oren A."/>
            <person name="Chaudhuri R.R."/>
            <person name="La Ragione R."/>
            <person name="Hildebrand F."/>
            <person name="Pallen M.J."/>
        </authorList>
    </citation>
    <scope>NUCLEOTIDE SEQUENCE</scope>
    <source>
        <strain evidence="4">CHK199-9574</strain>
    </source>
</reference>
<keyword evidence="2 3" id="KW-0472">Membrane</keyword>
<dbReference type="PANTHER" id="PTHR34295:SF1">
    <property type="entry name" value="BIOTIN TRANSPORTER BIOY"/>
    <property type="match status" value="1"/>
</dbReference>
<sequence>MSDINQENLQKKPKERSRGKSAAIRLAQCAIFVVLMVVSAYIQIPFPFVPLTFQTVVAVLAGLLLGPRYGTASVCVYVLMGLLGLPVFSGGGGIGYVVQLTFGYLLGFIAAAFVSGFIAHKCRPSLRIFILAGVCGFLANYAVGAPYFLLLWHFYYHNAGLWNAFVVYNLIYMPKDLILCILAAVLANRLIPLLDRR</sequence>
<accession>A0A9D2CEM6</accession>
<dbReference type="Proteomes" id="UP000824135">
    <property type="component" value="Unassembled WGS sequence"/>
</dbReference>
<keyword evidence="3" id="KW-1133">Transmembrane helix</keyword>
<feature type="transmembrane region" description="Helical" evidence="3">
    <location>
        <begin position="48"/>
        <end position="67"/>
    </location>
</feature>
<keyword evidence="3" id="KW-0812">Transmembrane</keyword>
<comment type="similarity">
    <text evidence="1 2">Belongs to the BioY family.</text>
</comment>
<proteinExistence type="inferred from homology"/>
<protein>
    <recommendedName>
        <fullName evidence="2">Biotin transporter</fullName>
    </recommendedName>
</protein>
<evidence type="ECO:0000256" key="2">
    <source>
        <dbReference type="PIRNR" id="PIRNR016661"/>
    </source>
</evidence>
<feature type="transmembrane region" description="Helical" evidence="3">
    <location>
        <begin position="102"/>
        <end position="119"/>
    </location>
</feature>
<dbReference type="Gene3D" id="1.10.1760.20">
    <property type="match status" value="1"/>
</dbReference>
<keyword evidence="2" id="KW-0813">Transport</keyword>
<dbReference type="Pfam" id="PF02632">
    <property type="entry name" value="BioY"/>
    <property type="match status" value="1"/>
</dbReference>
<gene>
    <name evidence="4" type="ORF">H9728_02890</name>
</gene>
<feature type="transmembrane region" description="Helical" evidence="3">
    <location>
        <begin position="74"/>
        <end position="96"/>
    </location>
</feature>
<reference evidence="4" key="2">
    <citation type="submission" date="2021-04" db="EMBL/GenBank/DDBJ databases">
        <authorList>
            <person name="Gilroy R."/>
        </authorList>
    </citation>
    <scope>NUCLEOTIDE SEQUENCE</scope>
    <source>
        <strain evidence="4">CHK199-9574</strain>
    </source>
</reference>
<name>A0A9D2CEM6_9FIRM</name>
<comment type="subcellular location">
    <subcellularLocation>
        <location evidence="2">Cell membrane</location>
        <topology evidence="2">Multi-pass membrane protein</topology>
    </subcellularLocation>
</comment>
<dbReference type="InterPro" id="IPR003784">
    <property type="entry name" value="BioY"/>
</dbReference>
<comment type="caution">
    <text evidence="4">The sequence shown here is derived from an EMBL/GenBank/DDBJ whole genome shotgun (WGS) entry which is preliminary data.</text>
</comment>
<evidence type="ECO:0000313" key="5">
    <source>
        <dbReference type="Proteomes" id="UP000824135"/>
    </source>
</evidence>
<evidence type="ECO:0000256" key="3">
    <source>
        <dbReference type="SAM" id="Phobius"/>
    </source>
</evidence>
<dbReference type="EMBL" id="DXCO01000022">
    <property type="protein sequence ID" value="HIY77968.1"/>
    <property type="molecule type" value="Genomic_DNA"/>
</dbReference>
<dbReference type="PIRSF" id="PIRSF016661">
    <property type="entry name" value="BioY"/>
    <property type="match status" value="1"/>
</dbReference>
<feature type="transmembrane region" description="Helical" evidence="3">
    <location>
        <begin position="170"/>
        <end position="191"/>
    </location>
</feature>
<dbReference type="AlphaFoldDB" id="A0A9D2CEM6"/>
<dbReference type="GO" id="GO:0015225">
    <property type="term" value="F:biotin transmembrane transporter activity"/>
    <property type="evidence" value="ECO:0007669"/>
    <property type="project" value="UniProtKB-UniRule"/>
</dbReference>
<dbReference type="PANTHER" id="PTHR34295">
    <property type="entry name" value="BIOTIN TRANSPORTER BIOY"/>
    <property type="match status" value="1"/>
</dbReference>